<dbReference type="Proteomes" id="UP000264002">
    <property type="component" value="Unassembled WGS sequence"/>
</dbReference>
<keyword evidence="1" id="KW-0732">Signal</keyword>
<dbReference type="EMBL" id="QUWK01000007">
    <property type="protein sequence ID" value="RFU94831.1"/>
    <property type="molecule type" value="Genomic_DNA"/>
</dbReference>
<dbReference type="InterPro" id="IPR026265">
    <property type="entry name" value="LptC"/>
</dbReference>
<dbReference type="GO" id="GO:0015221">
    <property type="term" value="F:lipopolysaccharide transmembrane transporter activity"/>
    <property type="evidence" value="ECO:0007669"/>
    <property type="project" value="InterPro"/>
</dbReference>
<dbReference type="GO" id="GO:0005886">
    <property type="term" value="C:plasma membrane"/>
    <property type="evidence" value="ECO:0007669"/>
    <property type="project" value="InterPro"/>
</dbReference>
<evidence type="ECO:0000313" key="2">
    <source>
        <dbReference type="EMBL" id="RFU94831.1"/>
    </source>
</evidence>
<evidence type="ECO:0000256" key="1">
    <source>
        <dbReference type="SAM" id="SignalP"/>
    </source>
</evidence>
<sequence>MRKKLLGMILASFLFLSCSLSPEQEAFSRSFTLPDLSLRNATYVLDRGNEPPLFVIADEIDLYDQTHKAIIRGLHFSQKDEEGNLILTGHAEYAEVDTEYYDAELSGSVTLEKYPEQLLIEAEALSWLGQDETLVSKGENPVTLHYENDKSVRGTGMTATLATFTVTFSTVLEGVISQ</sequence>
<dbReference type="RefSeq" id="WP_117330528.1">
    <property type="nucleotide sequence ID" value="NZ_QUWK01000007.1"/>
</dbReference>
<dbReference type="PROSITE" id="PS51257">
    <property type="entry name" value="PROKAR_LIPOPROTEIN"/>
    <property type="match status" value="1"/>
</dbReference>
<organism evidence="2 3">
    <name type="scientific">Sphaerochaeta halotolerans</name>
    <dbReference type="NCBI Taxonomy" id="2293840"/>
    <lineage>
        <taxon>Bacteria</taxon>
        <taxon>Pseudomonadati</taxon>
        <taxon>Spirochaetota</taxon>
        <taxon>Spirochaetia</taxon>
        <taxon>Spirochaetales</taxon>
        <taxon>Sphaerochaetaceae</taxon>
        <taxon>Sphaerochaeta</taxon>
    </lineage>
</organism>
<keyword evidence="3" id="KW-1185">Reference proteome</keyword>
<accession>A0A372MGA7</accession>
<gene>
    <name evidence="2" type="primary">lptC</name>
    <name evidence="2" type="ORF">DYP60_08260</name>
</gene>
<protein>
    <submittedName>
        <fullName evidence="2">LPS export ABC transporter periplasmic protein LptC</fullName>
    </submittedName>
</protein>
<proteinExistence type="predicted"/>
<evidence type="ECO:0000313" key="3">
    <source>
        <dbReference type="Proteomes" id="UP000264002"/>
    </source>
</evidence>
<feature type="chain" id="PRO_5016886038" evidence="1">
    <location>
        <begin position="27"/>
        <end position="178"/>
    </location>
</feature>
<name>A0A372MGA7_9SPIR</name>
<reference evidence="2 3" key="2">
    <citation type="submission" date="2018-09" db="EMBL/GenBank/DDBJ databases">
        <title>Genome of Sphaerochaeta halotolerans strain 4-11.</title>
        <authorList>
            <person name="Nazina T.N."/>
            <person name="Sokolova D.S."/>
        </authorList>
    </citation>
    <scope>NUCLEOTIDE SEQUENCE [LARGE SCALE GENOMIC DNA]</scope>
    <source>
        <strain evidence="2 3">4-11</strain>
    </source>
</reference>
<comment type="caution">
    <text evidence="2">The sequence shown here is derived from an EMBL/GenBank/DDBJ whole genome shotgun (WGS) entry which is preliminary data.</text>
</comment>
<dbReference type="AlphaFoldDB" id="A0A372MGA7"/>
<dbReference type="NCBIfam" id="TIGR04409">
    <property type="entry name" value="LptC_YrbK"/>
    <property type="match status" value="1"/>
</dbReference>
<feature type="signal peptide" evidence="1">
    <location>
        <begin position="1"/>
        <end position="26"/>
    </location>
</feature>
<reference evidence="3" key="1">
    <citation type="submission" date="2018-08" db="EMBL/GenBank/DDBJ databases">
        <authorList>
            <person name="Grouzdev D.S."/>
            <person name="Krutkina M.S."/>
        </authorList>
    </citation>
    <scope>NUCLEOTIDE SEQUENCE [LARGE SCALE GENOMIC DNA]</scope>
    <source>
        <strain evidence="3">4-11</strain>
    </source>
</reference>